<accession>A0A430FQZ1</accession>
<feature type="signal peptide" evidence="1">
    <location>
        <begin position="1"/>
        <end position="32"/>
    </location>
</feature>
<keyword evidence="3" id="KW-1185">Reference proteome</keyword>
<dbReference type="EMBL" id="QXGM01000002">
    <property type="protein sequence ID" value="RSX55238.1"/>
    <property type="molecule type" value="Genomic_DNA"/>
</dbReference>
<dbReference type="AlphaFoldDB" id="A0A430FQZ1"/>
<comment type="caution">
    <text evidence="2">The sequence shown here is derived from an EMBL/GenBank/DDBJ whole genome shotgun (WGS) entry which is preliminary data.</text>
</comment>
<name>A0A430FQZ1_9BIFI</name>
<evidence type="ECO:0000313" key="3">
    <source>
        <dbReference type="Proteomes" id="UP000287609"/>
    </source>
</evidence>
<gene>
    <name evidence="2" type="ORF">D2E26_1292</name>
</gene>
<organism evidence="2 3">
    <name type="scientific">Bifidobacterium dolichotidis</name>
    <dbReference type="NCBI Taxonomy" id="2306976"/>
    <lineage>
        <taxon>Bacteria</taxon>
        <taxon>Bacillati</taxon>
        <taxon>Actinomycetota</taxon>
        <taxon>Actinomycetes</taxon>
        <taxon>Bifidobacteriales</taxon>
        <taxon>Bifidobacteriaceae</taxon>
        <taxon>Bifidobacterium</taxon>
    </lineage>
</organism>
<proteinExistence type="predicted"/>
<keyword evidence="1" id="KW-0732">Signal</keyword>
<evidence type="ECO:0000313" key="2">
    <source>
        <dbReference type="EMBL" id="RSX55238.1"/>
    </source>
</evidence>
<sequence length="119" mass="12609">MKMHTAYTRISLLAAIAAVTSVLFCGVPAAQAYASTSIDAPAQTTSIRTNTDRTIRRGTWGTCPWEITEDGELIIHAGKAANSHYMYGPLHDAGGIGRVTKVTSGTLMTSMTCSCSIQV</sequence>
<reference evidence="2 3" key="1">
    <citation type="submission" date="2018-09" db="EMBL/GenBank/DDBJ databases">
        <title>Characterization of the phylogenetic diversity of five novel species belonging to the genus Bifidobacterium.</title>
        <authorList>
            <person name="Lugli G.A."/>
            <person name="Duranti S."/>
            <person name="Milani C."/>
        </authorList>
    </citation>
    <scope>NUCLEOTIDE SEQUENCE [LARGE SCALE GENOMIC DNA]</scope>
    <source>
        <strain evidence="2 3">2036B</strain>
    </source>
</reference>
<protein>
    <submittedName>
        <fullName evidence="2">Uncharacterized protein</fullName>
    </submittedName>
</protein>
<evidence type="ECO:0000256" key="1">
    <source>
        <dbReference type="SAM" id="SignalP"/>
    </source>
</evidence>
<feature type="chain" id="PRO_5019236128" evidence="1">
    <location>
        <begin position="33"/>
        <end position="119"/>
    </location>
</feature>
<dbReference type="Proteomes" id="UP000287609">
    <property type="component" value="Unassembled WGS sequence"/>
</dbReference>